<name>A0A1R3L5V4_ASPOF</name>
<accession>A0A1R3L5V4</accession>
<keyword evidence="3" id="KW-1185">Reference proteome</keyword>
<reference evidence="3" key="1">
    <citation type="journal article" date="2017" name="Nat. Commun.">
        <title>The asparagus genome sheds light on the origin and evolution of a young Y chromosome.</title>
        <authorList>
            <person name="Harkess A."/>
            <person name="Zhou J."/>
            <person name="Xu C."/>
            <person name="Bowers J.E."/>
            <person name="Van der Hulst R."/>
            <person name="Ayyampalayam S."/>
            <person name="Mercati F."/>
            <person name="Riccardi P."/>
            <person name="McKain M.R."/>
            <person name="Kakrana A."/>
            <person name="Tang H."/>
            <person name="Ray J."/>
            <person name="Groenendijk J."/>
            <person name="Arikit S."/>
            <person name="Mathioni S.M."/>
            <person name="Nakano M."/>
            <person name="Shan H."/>
            <person name="Telgmann-Rauber A."/>
            <person name="Kanno A."/>
            <person name="Yue Z."/>
            <person name="Chen H."/>
            <person name="Li W."/>
            <person name="Chen Y."/>
            <person name="Xu X."/>
            <person name="Zhang Y."/>
            <person name="Luo S."/>
            <person name="Chen H."/>
            <person name="Gao J."/>
            <person name="Mao Z."/>
            <person name="Pires J.C."/>
            <person name="Luo M."/>
            <person name="Kudrna D."/>
            <person name="Wing R.A."/>
            <person name="Meyers B.C."/>
            <person name="Yi K."/>
            <person name="Kong H."/>
            <person name="Lavrijsen P."/>
            <person name="Sunseri F."/>
            <person name="Falavigna A."/>
            <person name="Ye Y."/>
            <person name="Leebens-Mack J.H."/>
            <person name="Chen G."/>
        </authorList>
    </citation>
    <scope>NUCLEOTIDE SEQUENCE [LARGE SCALE GENOMIC DNA]</scope>
    <source>
        <strain evidence="3">cv. DH0086</strain>
    </source>
</reference>
<feature type="region of interest" description="Disordered" evidence="1">
    <location>
        <begin position="77"/>
        <end position="96"/>
    </location>
</feature>
<proteinExistence type="predicted"/>
<evidence type="ECO:0000313" key="3">
    <source>
        <dbReference type="Proteomes" id="UP000243459"/>
    </source>
</evidence>
<dbReference type="AlphaFoldDB" id="A0A1R3L5V4"/>
<evidence type="ECO:0000313" key="2">
    <source>
        <dbReference type="EMBL" id="ONK54990.1"/>
    </source>
</evidence>
<protein>
    <submittedName>
        <fullName evidence="2">Uncharacterized protein</fullName>
    </submittedName>
</protein>
<sequence length="118" mass="12903">MLSRAPLWLKNQLSGINPGVYSYPRKMKRLANLDALVNPSSPVAIPAEYRRQMPVLSDAKSRWNRASGRAIPRTLLSEPRAGDAEPSAGTLLRGDSGRVRGESITFHGAAICPYNQTD</sequence>
<gene>
    <name evidence="2" type="ORF">A4U43_UnF8840</name>
</gene>
<organism evidence="2 3">
    <name type="scientific">Asparagus officinalis</name>
    <name type="common">Garden asparagus</name>
    <dbReference type="NCBI Taxonomy" id="4686"/>
    <lineage>
        <taxon>Eukaryota</taxon>
        <taxon>Viridiplantae</taxon>
        <taxon>Streptophyta</taxon>
        <taxon>Embryophyta</taxon>
        <taxon>Tracheophyta</taxon>
        <taxon>Spermatophyta</taxon>
        <taxon>Magnoliopsida</taxon>
        <taxon>Liliopsida</taxon>
        <taxon>Asparagales</taxon>
        <taxon>Asparagaceae</taxon>
        <taxon>Asparagoideae</taxon>
        <taxon>Asparagus</taxon>
    </lineage>
</organism>
<dbReference type="Proteomes" id="UP000243459">
    <property type="component" value="Unassembled WGS sequence"/>
</dbReference>
<dbReference type="Gramene" id="ONK54990">
    <property type="protein sequence ID" value="ONK54990"/>
    <property type="gene ID" value="A4U43_UnF8840"/>
</dbReference>
<evidence type="ECO:0000256" key="1">
    <source>
        <dbReference type="SAM" id="MobiDB-lite"/>
    </source>
</evidence>
<dbReference type="EMBL" id="KV863882">
    <property type="protein sequence ID" value="ONK54990.1"/>
    <property type="molecule type" value="Genomic_DNA"/>
</dbReference>